<protein>
    <submittedName>
        <fullName evidence="4">Uncharacterized protein</fullName>
    </submittedName>
</protein>
<organism evidence="4 6">
    <name type="scientific">Polarella glacialis</name>
    <name type="common">Dinoflagellate</name>
    <dbReference type="NCBI Taxonomy" id="89957"/>
    <lineage>
        <taxon>Eukaryota</taxon>
        <taxon>Sar</taxon>
        <taxon>Alveolata</taxon>
        <taxon>Dinophyceae</taxon>
        <taxon>Suessiales</taxon>
        <taxon>Suessiaceae</taxon>
        <taxon>Polarella</taxon>
    </lineage>
</organism>
<feature type="compositionally biased region" description="Basic and acidic residues" evidence="3">
    <location>
        <begin position="509"/>
        <end position="522"/>
    </location>
</feature>
<dbReference type="EMBL" id="CAJNNV010025113">
    <property type="protein sequence ID" value="CAE8612381.1"/>
    <property type="molecule type" value="Genomic_DNA"/>
</dbReference>
<dbReference type="PANTHER" id="PTHR47447:SF17">
    <property type="entry name" value="OS12G0638900 PROTEIN"/>
    <property type="match status" value="1"/>
</dbReference>
<evidence type="ECO:0000313" key="5">
    <source>
        <dbReference type="EMBL" id="CAE8683246.1"/>
    </source>
</evidence>
<feature type="compositionally biased region" description="Basic and acidic residues" evidence="3">
    <location>
        <begin position="322"/>
        <end position="367"/>
    </location>
</feature>
<sequence>MAARQVRVSWPRPLARSLTSGGDASQELGAVDLRRAPSLRHCASALRQLAGAREWQRATALLGEMRDRGLKPDAVCQNAAIGACARASAWEPALALLGAMPREGLDPDTVSFNATITACSRARQWEIGLALAAEMPGRPGLRPSAATCGAAVGACERGSHWPGALQLLAEARDERLGPANVMAVSAAVTSCGRGRRWDLALRLLDQAKERGLLLDVITYNCALGAVGRALRPWGSVLHRGGKVGRPFGGKGGKVGKGAKGGKGEKGGKREFGGKAGKGGKGLKGGKGDKGGKGKGAKGLKGGTSSGKGPADQRQYPQSSNIRSDEAIKRRAEKRGVTFEDQLKADVDRAKEERGKRKAEEKDKADIRAKKRKVDPAVSAKGFPADGAAKGSEKKSVSVAASVPSKPKQSEAPSKGPASGKNPPGAVAVAATKPKPQNSTPLAWPEQAGPERLAYNQQLRERHAADPESLTGEELERAKCLVERDARKKAKKQDVKDVHAKFVELRETRSERRKEAAIERKGVEGSGTPGGAAAKAAKADLKPEPTGKPKASGWLRPGKGAGRGGRGAGRGRGSIEAE</sequence>
<keyword evidence="1" id="KW-0677">Repeat</keyword>
<dbReference type="Pfam" id="PF13812">
    <property type="entry name" value="PPR_3"/>
    <property type="match status" value="1"/>
</dbReference>
<evidence type="ECO:0000313" key="6">
    <source>
        <dbReference type="Proteomes" id="UP000654075"/>
    </source>
</evidence>
<reference evidence="4" key="1">
    <citation type="submission" date="2021-02" db="EMBL/GenBank/DDBJ databases">
        <authorList>
            <person name="Dougan E. K."/>
            <person name="Rhodes N."/>
            <person name="Thang M."/>
            <person name="Chan C."/>
        </authorList>
    </citation>
    <scope>NUCLEOTIDE SEQUENCE</scope>
</reference>
<evidence type="ECO:0000256" key="1">
    <source>
        <dbReference type="ARBA" id="ARBA00022737"/>
    </source>
</evidence>
<dbReference type="EMBL" id="CAJNNW010026176">
    <property type="protein sequence ID" value="CAE8683246.1"/>
    <property type="molecule type" value="Genomic_DNA"/>
</dbReference>
<feature type="compositionally biased region" description="Basic and acidic residues" evidence="3">
    <location>
        <begin position="261"/>
        <end position="272"/>
    </location>
</feature>
<evidence type="ECO:0000256" key="2">
    <source>
        <dbReference type="PROSITE-ProRule" id="PRU00708"/>
    </source>
</evidence>
<dbReference type="AlphaFoldDB" id="A0A813FP33"/>
<dbReference type="Proteomes" id="UP000654075">
    <property type="component" value="Unassembled WGS sequence"/>
</dbReference>
<keyword evidence="6" id="KW-1185">Reference proteome</keyword>
<accession>A0A813FP33</accession>
<evidence type="ECO:0000256" key="3">
    <source>
        <dbReference type="SAM" id="MobiDB-lite"/>
    </source>
</evidence>
<feature type="compositionally biased region" description="Low complexity" evidence="3">
    <location>
        <begin position="396"/>
        <end position="406"/>
    </location>
</feature>
<feature type="region of interest" description="Disordered" evidence="3">
    <location>
        <begin position="238"/>
        <end position="473"/>
    </location>
</feature>
<evidence type="ECO:0000313" key="4">
    <source>
        <dbReference type="EMBL" id="CAE8612381.1"/>
    </source>
</evidence>
<dbReference type="InterPro" id="IPR011990">
    <property type="entry name" value="TPR-like_helical_dom_sf"/>
</dbReference>
<feature type="region of interest" description="Disordered" evidence="3">
    <location>
        <begin position="509"/>
        <end position="577"/>
    </location>
</feature>
<feature type="compositionally biased region" description="Gly residues" evidence="3">
    <location>
        <begin position="246"/>
        <end position="260"/>
    </location>
</feature>
<dbReference type="Proteomes" id="UP000626109">
    <property type="component" value="Unassembled WGS sequence"/>
</dbReference>
<dbReference type="OrthoDB" id="185373at2759"/>
<name>A0A813FP33_POLGL</name>
<feature type="repeat" description="PPR" evidence="2">
    <location>
        <begin position="73"/>
        <end position="107"/>
    </location>
</feature>
<feature type="compositionally biased region" description="Gly residues" evidence="3">
    <location>
        <begin position="558"/>
        <end position="571"/>
    </location>
</feature>
<feature type="compositionally biased region" description="Basic and acidic residues" evidence="3">
    <location>
        <begin position="536"/>
        <end position="546"/>
    </location>
</feature>
<dbReference type="InterPro" id="IPR002885">
    <property type="entry name" value="PPR_rpt"/>
</dbReference>
<feature type="compositionally biased region" description="Gly residues" evidence="3">
    <location>
        <begin position="273"/>
        <end position="284"/>
    </location>
</feature>
<comment type="caution">
    <text evidence="4">The sequence shown here is derived from an EMBL/GenBank/DDBJ whole genome shotgun (WGS) entry which is preliminary data.</text>
</comment>
<gene>
    <name evidence="4" type="ORF">PGLA1383_LOCUS30177</name>
    <name evidence="5" type="ORF">PGLA2088_LOCUS23359</name>
</gene>
<dbReference type="Gene3D" id="1.25.40.10">
    <property type="entry name" value="Tetratricopeptide repeat domain"/>
    <property type="match status" value="2"/>
</dbReference>
<proteinExistence type="predicted"/>
<dbReference type="PANTHER" id="PTHR47447">
    <property type="entry name" value="OS03G0856100 PROTEIN"/>
    <property type="match status" value="1"/>
</dbReference>
<dbReference type="PROSITE" id="PS51375">
    <property type="entry name" value="PPR"/>
    <property type="match status" value="1"/>
</dbReference>